<feature type="compositionally biased region" description="Basic and acidic residues" evidence="2">
    <location>
        <begin position="359"/>
        <end position="371"/>
    </location>
</feature>
<dbReference type="EMBL" id="JARK01001609">
    <property type="protein sequence ID" value="EYB86739.1"/>
    <property type="molecule type" value="Genomic_DNA"/>
</dbReference>
<organism evidence="3 4">
    <name type="scientific">Ancylostoma ceylanicum</name>
    <dbReference type="NCBI Taxonomy" id="53326"/>
    <lineage>
        <taxon>Eukaryota</taxon>
        <taxon>Metazoa</taxon>
        <taxon>Ecdysozoa</taxon>
        <taxon>Nematoda</taxon>
        <taxon>Chromadorea</taxon>
        <taxon>Rhabditida</taxon>
        <taxon>Rhabditina</taxon>
        <taxon>Rhabditomorpha</taxon>
        <taxon>Strongyloidea</taxon>
        <taxon>Ancylostomatidae</taxon>
        <taxon>Ancylostomatinae</taxon>
        <taxon>Ancylostoma</taxon>
    </lineage>
</organism>
<evidence type="ECO:0000313" key="3">
    <source>
        <dbReference type="EMBL" id="EYB86739.1"/>
    </source>
</evidence>
<accession>A0A016S8Y6</accession>
<name>A0A016S8Y6_9BILA</name>
<feature type="compositionally biased region" description="Basic residues" evidence="2">
    <location>
        <begin position="348"/>
        <end position="358"/>
    </location>
</feature>
<sequence>MIRLLLRCSISDEFLFFFSRRISWRDFFTCYHLARILSFQRFHIFFSRWWMAELTGSISSIGGGASAFLPYQTTSYNLPAPYYNTPDQPPLPYTRRREQPFYHLPYQSSSTAMPPEGQPNCPGLNRADRKRNEVSPFLGSTRRGALFCRSGNWLEIIDERTSQLEQRRGGIGDSVRGTRHEGSRFSVLEFLSVAIGLVSIRGEVSQRYLCMDRDGKLYAAAPQNYTSECVFLEEMMENYYNLYSSCAYGTRKRPWYVALRRTGRSRRGKNARRRRKASHFLVVHYDTPPPRSLGQYDLGRLLAPSLKHQPPKDQSFVKRQELAKEMQTRIDRIQERVASRRPTPPNQRKIRKRKRRRQQRLEREQRMRRQRQQELERLREEELIKKRRPKLSGAGLLWSRPY</sequence>
<dbReference type="InterPro" id="IPR056378">
    <property type="entry name" value="Let-756-like_FGF"/>
</dbReference>
<dbReference type="OrthoDB" id="6158176at2759"/>
<evidence type="ECO:0000256" key="2">
    <source>
        <dbReference type="SAM" id="MobiDB-lite"/>
    </source>
</evidence>
<dbReference type="CDD" id="cd00058">
    <property type="entry name" value="beta-trefoil_FGF"/>
    <property type="match status" value="1"/>
</dbReference>
<evidence type="ECO:0008006" key="5">
    <source>
        <dbReference type="Google" id="ProtNLM"/>
    </source>
</evidence>
<dbReference type="STRING" id="53326.A0A016S8Y6"/>
<dbReference type="Gene3D" id="2.80.10.50">
    <property type="match status" value="1"/>
</dbReference>
<dbReference type="Pfam" id="PF00167">
    <property type="entry name" value="FGF"/>
    <property type="match status" value="1"/>
</dbReference>
<dbReference type="GO" id="GO:0008083">
    <property type="term" value="F:growth factor activity"/>
    <property type="evidence" value="ECO:0007669"/>
    <property type="project" value="InterPro"/>
</dbReference>
<dbReference type="InterPro" id="IPR008996">
    <property type="entry name" value="IL1/FGF"/>
</dbReference>
<keyword evidence="4" id="KW-1185">Reference proteome</keyword>
<proteinExistence type="inferred from homology"/>
<dbReference type="PRINTS" id="PR00262">
    <property type="entry name" value="IL1HBGF"/>
</dbReference>
<evidence type="ECO:0000256" key="1">
    <source>
        <dbReference type="ARBA" id="ARBA00007936"/>
    </source>
</evidence>
<feature type="region of interest" description="Disordered" evidence="2">
    <location>
        <begin position="331"/>
        <end position="371"/>
    </location>
</feature>
<dbReference type="Proteomes" id="UP000024635">
    <property type="component" value="Unassembled WGS sequence"/>
</dbReference>
<reference evidence="4" key="1">
    <citation type="journal article" date="2015" name="Nat. Genet.">
        <title>The genome and transcriptome of the zoonotic hookworm Ancylostoma ceylanicum identify infection-specific gene families.</title>
        <authorList>
            <person name="Schwarz E.M."/>
            <person name="Hu Y."/>
            <person name="Antoshechkin I."/>
            <person name="Miller M.M."/>
            <person name="Sternberg P.W."/>
            <person name="Aroian R.V."/>
        </authorList>
    </citation>
    <scope>NUCLEOTIDE SEQUENCE</scope>
    <source>
        <strain evidence="4">HY135</strain>
    </source>
</reference>
<dbReference type="SUPFAM" id="SSF50353">
    <property type="entry name" value="Cytokine"/>
    <property type="match status" value="1"/>
</dbReference>
<gene>
    <name evidence="3" type="primary">Acey_s0273.g965</name>
    <name evidence="3" type="synonym">Acey-let-756</name>
    <name evidence="3" type="ORF">Y032_0273g965</name>
</gene>
<dbReference type="SMART" id="SM00442">
    <property type="entry name" value="FGF"/>
    <property type="match status" value="1"/>
</dbReference>
<protein>
    <recommendedName>
        <fullName evidence="5">Fibroblast growth factor</fullName>
    </recommendedName>
</protein>
<evidence type="ECO:0000313" key="4">
    <source>
        <dbReference type="Proteomes" id="UP000024635"/>
    </source>
</evidence>
<dbReference type="AlphaFoldDB" id="A0A016S8Y6"/>
<comment type="similarity">
    <text evidence="1">Belongs to the heparin-binding growth factors family.</text>
</comment>
<dbReference type="InterPro" id="IPR002209">
    <property type="entry name" value="Fibroblast_GF_fam"/>
</dbReference>
<dbReference type="PANTHER" id="PTHR11486">
    <property type="entry name" value="FIBROBLAST GROWTH FACTOR"/>
    <property type="match status" value="1"/>
</dbReference>
<comment type="caution">
    <text evidence="3">The sequence shown here is derived from an EMBL/GenBank/DDBJ whole genome shotgun (WGS) entry which is preliminary data.</text>
</comment>